<evidence type="ECO:0000313" key="3">
    <source>
        <dbReference type="Proteomes" id="UP001151582"/>
    </source>
</evidence>
<evidence type="ECO:0000313" key="2">
    <source>
        <dbReference type="EMBL" id="KAJ1974117.1"/>
    </source>
</evidence>
<dbReference type="OrthoDB" id="10405817at2759"/>
<dbReference type="EMBL" id="JANBQB010000701">
    <property type="protein sequence ID" value="KAJ1974117.1"/>
    <property type="molecule type" value="Genomic_DNA"/>
</dbReference>
<sequence>MGHVHFGSDDRDKPGVPEAPASPTASKPKKKKKEKKEKKEEKKKKKRQHDDMESETNEPEIPPYYEDANRGQPVWKPMVHFDPDDPENSDMMLVDTTEVDAEESPMAVAFHNKPLPATNEGRSYDLRGDLKTLFAAPTQSSNATFSLLSGGQEGDKNWTFTAAEDSIDGGDVNPLEAEYDQEELASEKRIPVSTCFFFHFDNSSMADK</sequence>
<dbReference type="AlphaFoldDB" id="A0A9W8AY23"/>
<name>A0A9W8AY23_9FUNG</name>
<feature type="region of interest" description="Disordered" evidence="1">
    <location>
        <begin position="1"/>
        <end position="91"/>
    </location>
</feature>
<comment type="caution">
    <text evidence="2">The sequence shown here is derived from an EMBL/GenBank/DDBJ whole genome shotgun (WGS) entry which is preliminary data.</text>
</comment>
<gene>
    <name evidence="2" type="ORF">H4R34_004838</name>
</gene>
<reference evidence="2" key="1">
    <citation type="submission" date="2022-07" db="EMBL/GenBank/DDBJ databases">
        <title>Phylogenomic reconstructions and comparative analyses of Kickxellomycotina fungi.</title>
        <authorList>
            <person name="Reynolds N.K."/>
            <person name="Stajich J.E."/>
            <person name="Barry K."/>
            <person name="Grigoriev I.V."/>
            <person name="Crous P."/>
            <person name="Smith M.E."/>
        </authorList>
    </citation>
    <scope>NUCLEOTIDE SEQUENCE</scope>
    <source>
        <strain evidence="2">RSA 567</strain>
    </source>
</reference>
<feature type="compositionally biased region" description="Basic and acidic residues" evidence="1">
    <location>
        <begin position="1"/>
        <end position="15"/>
    </location>
</feature>
<organism evidence="2 3">
    <name type="scientific">Dimargaris verticillata</name>
    <dbReference type="NCBI Taxonomy" id="2761393"/>
    <lineage>
        <taxon>Eukaryota</taxon>
        <taxon>Fungi</taxon>
        <taxon>Fungi incertae sedis</taxon>
        <taxon>Zoopagomycota</taxon>
        <taxon>Kickxellomycotina</taxon>
        <taxon>Dimargaritomycetes</taxon>
        <taxon>Dimargaritales</taxon>
        <taxon>Dimargaritaceae</taxon>
        <taxon>Dimargaris</taxon>
    </lineage>
</organism>
<evidence type="ECO:0000256" key="1">
    <source>
        <dbReference type="SAM" id="MobiDB-lite"/>
    </source>
</evidence>
<accession>A0A9W8AY23</accession>
<feature type="compositionally biased region" description="Basic residues" evidence="1">
    <location>
        <begin position="27"/>
        <end position="47"/>
    </location>
</feature>
<proteinExistence type="predicted"/>
<protein>
    <submittedName>
        <fullName evidence="2">Uncharacterized protein</fullName>
    </submittedName>
</protein>
<dbReference type="Proteomes" id="UP001151582">
    <property type="component" value="Unassembled WGS sequence"/>
</dbReference>
<keyword evidence="3" id="KW-1185">Reference proteome</keyword>